<keyword evidence="1" id="KW-0812">Transmembrane</keyword>
<keyword evidence="1" id="KW-1133">Transmembrane helix</keyword>
<dbReference type="EMBL" id="JACHXI010000003">
    <property type="protein sequence ID" value="MBB3102507.1"/>
    <property type="molecule type" value="Genomic_DNA"/>
</dbReference>
<keyword evidence="3" id="KW-1185">Reference proteome</keyword>
<name>A0A839SYT7_AZOMA</name>
<dbReference type="Pfam" id="PF12365">
    <property type="entry name" value="DUF3649"/>
    <property type="match status" value="1"/>
</dbReference>
<evidence type="ECO:0000256" key="1">
    <source>
        <dbReference type="SAM" id="Phobius"/>
    </source>
</evidence>
<keyword evidence="1" id="KW-0472">Membrane</keyword>
<reference evidence="2 3" key="1">
    <citation type="submission" date="2020-08" db="EMBL/GenBank/DDBJ databases">
        <title>Genomic Encyclopedia of Type Strains, Phase III (KMG-III): the genomes of soil and plant-associated and newly described type strains.</title>
        <authorList>
            <person name="Whitman W."/>
        </authorList>
    </citation>
    <scope>NUCLEOTIDE SEQUENCE [LARGE SCALE GENOMIC DNA]</scope>
    <source>
        <strain evidence="2 3">CECT 4462</strain>
    </source>
</reference>
<comment type="caution">
    <text evidence="2">The sequence shown here is derived from an EMBL/GenBank/DDBJ whole genome shotgun (WGS) entry which is preliminary data.</text>
</comment>
<proteinExistence type="predicted"/>
<protein>
    <recommendedName>
        <fullName evidence="4">Iron uptake protein</fullName>
    </recommendedName>
</protein>
<evidence type="ECO:0000313" key="3">
    <source>
        <dbReference type="Proteomes" id="UP000549250"/>
    </source>
</evidence>
<feature type="transmembrane region" description="Helical" evidence="1">
    <location>
        <begin position="50"/>
        <end position="71"/>
    </location>
</feature>
<organism evidence="2 3">
    <name type="scientific">Azomonas macrocytogenes</name>
    <name type="common">Azotobacter macrocytogenes</name>
    <dbReference type="NCBI Taxonomy" id="69962"/>
    <lineage>
        <taxon>Bacteria</taxon>
        <taxon>Pseudomonadati</taxon>
        <taxon>Pseudomonadota</taxon>
        <taxon>Gammaproteobacteria</taxon>
        <taxon>Pseudomonadales</taxon>
        <taxon>Pseudomonadaceae</taxon>
        <taxon>Azomonas</taxon>
    </lineage>
</organism>
<feature type="transmembrane region" description="Helical" evidence="1">
    <location>
        <begin position="21"/>
        <end position="44"/>
    </location>
</feature>
<dbReference type="Proteomes" id="UP000549250">
    <property type="component" value="Unassembled WGS sequence"/>
</dbReference>
<dbReference type="PROSITE" id="PS51257">
    <property type="entry name" value="PROKAR_LIPOPROTEIN"/>
    <property type="match status" value="1"/>
</dbReference>
<gene>
    <name evidence="2" type="ORF">FHR87_000890</name>
</gene>
<feature type="transmembrane region" description="Helical" evidence="1">
    <location>
        <begin position="78"/>
        <end position="97"/>
    </location>
</feature>
<dbReference type="AlphaFoldDB" id="A0A839SYT7"/>
<dbReference type="InterPro" id="IPR022109">
    <property type="entry name" value="DUF3649"/>
</dbReference>
<evidence type="ECO:0008006" key="4">
    <source>
        <dbReference type="Google" id="ProtNLM"/>
    </source>
</evidence>
<evidence type="ECO:0000313" key="2">
    <source>
        <dbReference type="EMBL" id="MBB3102507.1"/>
    </source>
</evidence>
<sequence length="102" mass="10992">MIRRLRDNPAWQARLDIGLRVAAATIGGYFFTYACTAAMARLLPLARFDAVMVSSLLAFAVYTAVIVWVFAAASAWRAWLGIALALPLAIIGFWPGLFGSGA</sequence>
<dbReference type="RefSeq" id="WP_420826719.1">
    <property type="nucleotide sequence ID" value="NZ_JACHXI010000003.1"/>
</dbReference>
<accession>A0A839SYT7</accession>